<dbReference type="RefSeq" id="WP_036770246.1">
    <property type="nucleotide sequence ID" value="NZ_AULI01000012.1"/>
</dbReference>
<dbReference type="eggNOG" id="COG1316">
    <property type="taxonomic scope" value="Bacteria"/>
</dbReference>
<evidence type="ECO:0000256" key="1">
    <source>
        <dbReference type="ARBA" id="ARBA00006068"/>
    </source>
</evidence>
<dbReference type="PANTHER" id="PTHR33392:SF10">
    <property type="entry name" value="POLYISOPRENYL-TEICHOIC ACID--PEPTIDOGLYCAN TEICHOIC ACID TRANSFERASE TAGV"/>
    <property type="match status" value="1"/>
</dbReference>
<comment type="similarity">
    <text evidence="1">Belongs to the LytR/CpsA/Psr (LCP) family.</text>
</comment>
<dbReference type="PANTHER" id="PTHR33392">
    <property type="entry name" value="POLYISOPRENYL-TEICHOIC ACID--PEPTIDOGLYCAN TEICHOIC ACID TRANSFERASE TAGU"/>
    <property type="match status" value="1"/>
</dbReference>
<dbReference type="EMBL" id="AVPE01000012">
    <property type="protein sequence ID" value="KGX90946.1"/>
    <property type="molecule type" value="Genomic_DNA"/>
</dbReference>
<dbReference type="AlphaFoldDB" id="A0A0A5GCN6"/>
<keyword evidence="3" id="KW-0735">Signal-anchor</keyword>
<reference evidence="6 7" key="1">
    <citation type="submission" date="2013-08" db="EMBL/GenBank/DDBJ databases">
        <authorList>
            <person name="Huang J."/>
            <person name="Wang G."/>
        </authorList>
    </citation>
    <scope>NUCLEOTIDE SEQUENCE [LARGE SCALE GENOMIC DNA]</scope>
    <source>
        <strain evidence="6 7">JSM 076056</strain>
    </source>
</reference>
<proteinExistence type="inferred from homology"/>
<evidence type="ECO:0000256" key="2">
    <source>
        <dbReference type="ARBA" id="ARBA00022692"/>
    </source>
</evidence>
<evidence type="ECO:0000256" key="4">
    <source>
        <dbReference type="ARBA" id="ARBA00022989"/>
    </source>
</evidence>
<dbReference type="GO" id="GO:0071555">
    <property type="term" value="P:cell wall organization"/>
    <property type="evidence" value="ECO:0007669"/>
    <property type="project" value="UniProtKB-KW"/>
</dbReference>
<dbReference type="Proteomes" id="UP000030528">
    <property type="component" value="Unassembled WGS sequence"/>
</dbReference>
<feature type="domain" description="Cell envelope-related transcriptional attenuator" evidence="5">
    <location>
        <begin position="91"/>
        <end position="252"/>
    </location>
</feature>
<protein>
    <submittedName>
        <fullName evidence="6">LytR family transcriptional regulator</fullName>
    </submittedName>
</protein>
<name>A0A0A5GCN6_9BACI</name>
<organism evidence="6 7">
    <name type="scientific">Pontibacillus halophilus JSM 076056 = DSM 19796</name>
    <dbReference type="NCBI Taxonomy" id="1385510"/>
    <lineage>
        <taxon>Bacteria</taxon>
        <taxon>Bacillati</taxon>
        <taxon>Bacillota</taxon>
        <taxon>Bacilli</taxon>
        <taxon>Bacillales</taxon>
        <taxon>Bacillaceae</taxon>
        <taxon>Pontibacillus</taxon>
    </lineage>
</organism>
<evidence type="ECO:0000256" key="3">
    <source>
        <dbReference type="ARBA" id="ARBA00022968"/>
    </source>
</evidence>
<keyword evidence="4" id="KW-0472">Membrane</keyword>
<comment type="caution">
    <text evidence="6">The sequence shown here is derived from an EMBL/GenBank/DDBJ whole genome shotgun (WGS) entry which is preliminary data.</text>
</comment>
<gene>
    <name evidence="6" type="ORF">N781_06150</name>
</gene>
<dbReference type="InterPro" id="IPR004474">
    <property type="entry name" value="LytR_CpsA_psr"/>
</dbReference>
<dbReference type="Gene3D" id="3.40.630.190">
    <property type="entry name" value="LCP protein"/>
    <property type="match status" value="1"/>
</dbReference>
<evidence type="ECO:0000313" key="7">
    <source>
        <dbReference type="Proteomes" id="UP000030528"/>
    </source>
</evidence>
<accession>A0A0A5GCN6</accession>
<evidence type="ECO:0000313" key="6">
    <source>
        <dbReference type="EMBL" id="KGX90946.1"/>
    </source>
</evidence>
<keyword evidence="2" id="KW-0812">Transmembrane</keyword>
<sequence length="336" mass="37920">MNESRSNRHRRKRKRKKRILFVFLALFLIVTGVAGYLVMEAYQASRQSYEGLDRSGDKSDLRNEQVNIGEDPISLLLMGVETYSSESGYGRADTQIIVTLDPTTKEITMTTLPRDTRVEIPASKIGEEYGGYSKLNASYTYGEITDYGANKLAVETVEGLLQVPIDKYVTVNFEGFVDVVDAIGGVTVTIKEPFWEKNIFNNNERIYFEEGETKLNGEEALAFVRMRKRDVNSIYSREERQQQFVKAALQEVISAKTLFKANEISSILGSEIATNLKPQEIFAIQQSFSSISSQEIESFELEGSNQYIGNTAYFIPSETGLANLRQQLQSKLDIEP</sequence>
<dbReference type="Pfam" id="PF03816">
    <property type="entry name" value="LytR_cpsA_psr"/>
    <property type="match status" value="1"/>
</dbReference>
<evidence type="ECO:0000259" key="5">
    <source>
        <dbReference type="Pfam" id="PF03816"/>
    </source>
</evidence>
<keyword evidence="7" id="KW-1185">Reference proteome</keyword>
<dbReference type="STRING" id="1385510.GCA_000425205_02811"/>
<dbReference type="NCBIfam" id="TIGR00350">
    <property type="entry name" value="lytR_cpsA_psr"/>
    <property type="match status" value="1"/>
</dbReference>
<dbReference type="InterPro" id="IPR050922">
    <property type="entry name" value="LytR/CpsA/Psr_CW_biosynth"/>
</dbReference>
<dbReference type="OrthoDB" id="27330at2"/>
<keyword evidence="4" id="KW-1133">Transmembrane helix</keyword>